<feature type="region of interest" description="Disordered" evidence="3">
    <location>
        <begin position="355"/>
        <end position="398"/>
    </location>
</feature>
<evidence type="ECO:0000259" key="5">
    <source>
        <dbReference type="Pfam" id="PF07732"/>
    </source>
</evidence>
<gene>
    <name evidence="6" type="ORF">JKV55_00205</name>
</gene>
<organism evidence="6 7">
    <name type="scientific">Zobellella iuensis</name>
    <dbReference type="NCBI Taxonomy" id="2803811"/>
    <lineage>
        <taxon>Bacteria</taxon>
        <taxon>Pseudomonadati</taxon>
        <taxon>Pseudomonadota</taxon>
        <taxon>Gammaproteobacteria</taxon>
        <taxon>Aeromonadales</taxon>
        <taxon>Aeromonadaceae</taxon>
        <taxon>Zobellella</taxon>
    </lineage>
</organism>
<dbReference type="SUPFAM" id="SSF49503">
    <property type="entry name" value="Cupredoxins"/>
    <property type="match status" value="3"/>
</dbReference>
<proteinExistence type="predicted"/>
<dbReference type="PROSITE" id="PS00080">
    <property type="entry name" value="MULTICOPPER_OXIDASE2"/>
    <property type="match status" value="1"/>
</dbReference>
<keyword evidence="1" id="KW-0479">Metal-binding</keyword>
<dbReference type="InterPro" id="IPR011706">
    <property type="entry name" value="Cu-oxidase_C"/>
</dbReference>
<sequence>MKRRDVMKLGLAGAALAGLPALLRADDISPSTLAQLPRLEPDGEGRYHLTLAPTRVRLDGRDTELWLYNGQLGPVLELTEGDRVEVRVTNGLAQPTTVHWHGLLVPAREDGGPHDAIAPGASRRYRFTVPAGNAGLHWFHPHPHGHTAEQIAHGAAGLILVKPKASPLPDYPRQLLMVTDLRLDRDGRVAPHTMADWMNGREGELLLVNGGRRPALVRPPATEERFGLVNACAGRYLHVRLEGGTFWLLGTDGGLLAAPELRDELLLVPGQRADLLLAWPSKGGEERLLFSQPYDRGWMGPEPEHYRRPQPLLRLVANREPAATVPELPDQLARIDWLPAAAVSRELVLSELMPEGHPHQGAAGHHAHGGHRGHGEVEQRESAGHDGHRDHARAAMPASAQQVLAQGLAFLINGRAFDMEHIMFEGKVGQVEEWVVENDSHMDHPFHVHGTHFQLVAEQQRGGDWRPLAQPHWLDTVNLRPYQKLKLRLRFDRPGDWLCHCHIIEHEELGMMATIRIV</sequence>
<dbReference type="PANTHER" id="PTHR11709:SF2">
    <property type="entry name" value="MULTICOPPER OXIDASE LPR1"/>
    <property type="match status" value="1"/>
</dbReference>
<dbReference type="RefSeq" id="WP_202081675.1">
    <property type="nucleotide sequence ID" value="NZ_JAERTZ010000001.1"/>
</dbReference>
<feature type="domain" description="Plastocyanin-like" evidence="5">
    <location>
        <begin position="55"/>
        <end position="165"/>
    </location>
</feature>
<dbReference type="InterPro" id="IPR008972">
    <property type="entry name" value="Cupredoxin"/>
</dbReference>
<evidence type="ECO:0000256" key="1">
    <source>
        <dbReference type="ARBA" id="ARBA00022723"/>
    </source>
</evidence>
<dbReference type="InterPro" id="IPR045087">
    <property type="entry name" value="Cu-oxidase_fam"/>
</dbReference>
<keyword evidence="7" id="KW-1185">Reference proteome</keyword>
<evidence type="ECO:0000313" key="6">
    <source>
        <dbReference type="EMBL" id="MBL1375756.1"/>
    </source>
</evidence>
<evidence type="ECO:0000259" key="4">
    <source>
        <dbReference type="Pfam" id="PF07731"/>
    </source>
</evidence>
<name>A0ABS1QLS5_9GAMM</name>
<feature type="compositionally biased region" description="Basic and acidic residues" evidence="3">
    <location>
        <begin position="373"/>
        <end position="393"/>
    </location>
</feature>
<evidence type="ECO:0000256" key="2">
    <source>
        <dbReference type="ARBA" id="ARBA00023002"/>
    </source>
</evidence>
<feature type="domain" description="Plastocyanin-like" evidence="4">
    <location>
        <begin position="407"/>
        <end position="515"/>
    </location>
</feature>
<dbReference type="PANTHER" id="PTHR11709">
    <property type="entry name" value="MULTI-COPPER OXIDASE"/>
    <property type="match status" value="1"/>
</dbReference>
<dbReference type="EMBL" id="JAERTZ010000001">
    <property type="protein sequence ID" value="MBL1375756.1"/>
    <property type="molecule type" value="Genomic_DNA"/>
</dbReference>
<dbReference type="Proteomes" id="UP000638570">
    <property type="component" value="Unassembled WGS sequence"/>
</dbReference>
<dbReference type="InterPro" id="IPR011707">
    <property type="entry name" value="Cu-oxidase-like_N"/>
</dbReference>
<protein>
    <submittedName>
        <fullName evidence="6">Multicopper oxidase family protein</fullName>
    </submittedName>
</protein>
<accession>A0ABS1QLS5</accession>
<reference evidence="7" key="1">
    <citation type="submission" date="2021-01" db="EMBL/GenBank/DDBJ databases">
        <title>Genome public.</title>
        <authorList>
            <person name="Liu C."/>
            <person name="Sun Q."/>
        </authorList>
    </citation>
    <scope>NUCLEOTIDE SEQUENCE [LARGE SCALE GENOMIC DNA]</scope>
    <source>
        <strain evidence="7">CGMCC 1.18722</strain>
    </source>
</reference>
<evidence type="ECO:0000313" key="7">
    <source>
        <dbReference type="Proteomes" id="UP000638570"/>
    </source>
</evidence>
<keyword evidence="2" id="KW-0560">Oxidoreductase</keyword>
<evidence type="ECO:0000256" key="3">
    <source>
        <dbReference type="SAM" id="MobiDB-lite"/>
    </source>
</evidence>
<dbReference type="Gene3D" id="2.60.40.420">
    <property type="entry name" value="Cupredoxins - blue copper proteins"/>
    <property type="match status" value="3"/>
</dbReference>
<comment type="caution">
    <text evidence="6">The sequence shown here is derived from an EMBL/GenBank/DDBJ whole genome shotgun (WGS) entry which is preliminary data.</text>
</comment>
<dbReference type="InterPro" id="IPR002355">
    <property type="entry name" value="Cu_oxidase_Cu_BS"/>
</dbReference>
<dbReference type="Pfam" id="PF07732">
    <property type="entry name" value="Cu-oxidase_3"/>
    <property type="match status" value="1"/>
</dbReference>
<dbReference type="Pfam" id="PF07731">
    <property type="entry name" value="Cu-oxidase_2"/>
    <property type="match status" value="1"/>
</dbReference>